<feature type="transmembrane region" description="Helical" evidence="1">
    <location>
        <begin position="363"/>
        <end position="381"/>
    </location>
</feature>
<evidence type="ECO:0008006" key="4">
    <source>
        <dbReference type="Google" id="ProtNLM"/>
    </source>
</evidence>
<dbReference type="EMBL" id="DS268464">
    <property type="protein sequence ID" value="EFP06705.1"/>
    <property type="molecule type" value="Genomic_DNA"/>
</dbReference>
<organism evidence="3">
    <name type="scientific">Caenorhabditis remanei</name>
    <name type="common">Caenorhabditis vulgaris</name>
    <dbReference type="NCBI Taxonomy" id="31234"/>
    <lineage>
        <taxon>Eukaryota</taxon>
        <taxon>Metazoa</taxon>
        <taxon>Ecdysozoa</taxon>
        <taxon>Nematoda</taxon>
        <taxon>Chromadorea</taxon>
        <taxon>Rhabditida</taxon>
        <taxon>Rhabditina</taxon>
        <taxon>Rhabditomorpha</taxon>
        <taxon>Rhabditoidea</taxon>
        <taxon>Rhabditidae</taxon>
        <taxon>Peloderinae</taxon>
        <taxon>Caenorhabditis</taxon>
    </lineage>
</organism>
<gene>
    <name evidence="2" type="ORF">CRE_12103</name>
</gene>
<accession>E3MPX1</accession>
<dbReference type="PANTHER" id="PTHR21503">
    <property type="entry name" value="F-BOX-CONTAINING HYPOTHETICAL PROTEIN C.ELEGANS"/>
    <property type="match status" value="1"/>
</dbReference>
<reference evidence="2" key="1">
    <citation type="submission" date="2007-07" db="EMBL/GenBank/DDBJ databases">
        <title>PCAP assembly of the Caenorhabditis remanei genome.</title>
        <authorList>
            <consortium name="The Caenorhabditis remanei Sequencing Consortium"/>
            <person name="Wilson R.K."/>
        </authorList>
    </citation>
    <scope>NUCLEOTIDE SEQUENCE [LARGE SCALE GENOMIC DNA]</scope>
    <source>
        <strain evidence="2">PB4641</strain>
    </source>
</reference>
<keyword evidence="3" id="KW-1185">Reference proteome</keyword>
<evidence type="ECO:0000256" key="1">
    <source>
        <dbReference type="SAM" id="Phobius"/>
    </source>
</evidence>
<keyword evidence="1" id="KW-1133">Transmembrane helix</keyword>
<keyword evidence="1" id="KW-0472">Membrane</keyword>
<sequence>MSIPFLKFPYLIQLDVFKQLEFDGIFLMSLCSKKVKIMIQSVNLEAEKLVYGLVESMAQAFVGHHEDLRLLRDVASFQCFESIPRNEMSQMNVGGNTIECSFIKQLRNGKEAYTVGYHASEEEIVLKSLHCHISSLFRNKPHIQLIAVSLRALTKSAVISNLNEASISIDEPQVLDTSQLEDFVNFHSNLDNVQLVHSFTGPPLTRESKLLKINALTVHDAGQRTSELMANFDGEHLHLSKPIYTTNDWYQLLRRWKRKEAYGNLKTLVTNPPEQQIILNLDVTEFDIKVWDGQRRPRKYKYDSKQVDIRITLIFFQIDAAPIHGSGLFQLVGHATGRRRQVGISYAITGFEILCRLGLGTDFLFSFWISLYYSFIVLWSIPASAA</sequence>
<evidence type="ECO:0000313" key="3">
    <source>
        <dbReference type="Proteomes" id="UP000008281"/>
    </source>
</evidence>
<dbReference type="HOGENOM" id="CLU_040220_0_2_1"/>
<proteinExistence type="predicted"/>
<evidence type="ECO:0000313" key="2">
    <source>
        <dbReference type="EMBL" id="EFP06705.1"/>
    </source>
</evidence>
<protein>
    <recommendedName>
        <fullName evidence="4">F-box domain-containing protein</fullName>
    </recommendedName>
</protein>
<dbReference type="AlphaFoldDB" id="E3MPX1"/>
<dbReference type="PANTHER" id="PTHR21503:SF8">
    <property type="entry name" value="F-BOX ASSOCIATED DOMAIN-CONTAINING PROTEIN-RELATED"/>
    <property type="match status" value="1"/>
</dbReference>
<keyword evidence="1" id="KW-0812">Transmembrane</keyword>
<dbReference type="Proteomes" id="UP000008281">
    <property type="component" value="Unassembled WGS sequence"/>
</dbReference>
<name>E3MPX1_CAERE</name>
<dbReference type="InParanoid" id="E3MPX1"/>